<keyword evidence="1" id="KW-1185">Reference proteome</keyword>
<evidence type="ECO:0000313" key="1">
    <source>
        <dbReference type="Proteomes" id="UP000492821"/>
    </source>
</evidence>
<name>A0A7E4UNV7_PANRE</name>
<dbReference type="WBParaSite" id="Pan_g10981.t1">
    <property type="protein sequence ID" value="Pan_g10981.t1"/>
    <property type="gene ID" value="Pan_g10981"/>
</dbReference>
<evidence type="ECO:0000313" key="2">
    <source>
        <dbReference type="WBParaSite" id="Pan_g10981.t1"/>
    </source>
</evidence>
<dbReference type="Proteomes" id="UP000492821">
    <property type="component" value="Unassembled WGS sequence"/>
</dbReference>
<dbReference type="AlphaFoldDB" id="A0A7E4UNV7"/>
<accession>A0A7E4UNV7</accession>
<reference evidence="2" key="2">
    <citation type="submission" date="2020-10" db="UniProtKB">
        <authorList>
            <consortium name="WormBaseParasite"/>
        </authorList>
    </citation>
    <scope>IDENTIFICATION</scope>
</reference>
<proteinExistence type="predicted"/>
<organism evidence="1 2">
    <name type="scientific">Panagrellus redivivus</name>
    <name type="common">Microworm</name>
    <dbReference type="NCBI Taxonomy" id="6233"/>
    <lineage>
        <taxon>Eukaryota</taxon>
        <taxon>Metazoa</taxon>
        <taxon>Ecdysozoa</taxon>
        <taxon>Nematoda</taxon>
        <taxon>Chromadorea</taxon>
        <taxon>Rhabditida</taxon>
        <taxon>Tylenchina</taxon>
        <taxon>Panagrolaimomorpha</taxon>
        <taxon>Panagrolaimoidea</taxon>
        <taxon>Panagrolaimidae</taxon>
        <taxon>Panagrellus</taxon>
    </lineage>
</organism>
<sequence length="93" mass="10550">MLLEWLSSRVASRCSLQKRPISSRRCLTRIHCATMFETMAIVPAAAPAGTLIAWRSSSYRMTFPLRLLRASVMAQLRVATSYRPKPNAKHIFI</sequence>
<protein>
    <submittedName>
        <fullName evidence="2">Secreted protein</fullName>
    </submittedName>
</protein>
<reference evidence="1" key="1">
    <citation type="journal article" date="2013" name="Genetics">
        <title>The draft genome and transcriptome of Panagrellus redivivus are shaped by the harsh demands of a free-living lifestyle.</title>
        <authorList>
            <person name="Srinivasan J."/>
            <person name="Dillman A.R."/>
            <person name="Macchietto M.G."/>
            <person name="Heikkinen L."/>
            <person name="Lakso M."/>
            <person name="Fracchia K.M."/>
            <person name="Antoshechkin I."/>
            <person name="Mortazavi A."/>
            <person name="Wong G."/>
            <person name="Sternberg P.W."/>
        </authorList>
    </citation>
    <scope>NUCLEOTIDE SEQUENCE [LARGE SCALE GENOMIC DNA]</scope>
    <source>
        <strain evidence="1">MT8872</strain>
    </source>
</reference>